<keyword evidence="4 7" id="KW-0067">ATP-binding</keyword>
<dbReference type="HAMAP" id="MF_00022">
    <property type="entry name" value="Glu_tRNA_synth_type1"/>
    <property type="match status" value="1"/>
</dbReference>
<dbReference type="PROSITE" id="PS00178">
    <property type="entry name" value="AA_TRNA_LIGASE_I"/>
    <property type="match status" value="1"/>
</dbReference>
<dbReference type="Proteomes" id="UP000176774">
    <property type="component" value="Unassembled WGS sequence"/>
</dbReference>
<reference evidence="10 11" key="1">
    <citation type="journal article" date="2016" name="Nat. Commun.">
        <title>Thousands of microbial genomes shed light on interconnected biogeochemical processes in an aquifer system.</title>
        <authorList>
            <person name="Anantharaman K."/>
            <person name="Brown C.T."/>
            <person name="Hug L.A."/>
            <person name="Sharon I."/>
            <person name="Castelle C.J."/>
            <person name="Probst A.J."/>
            <person name="Thomas B.C."/>
            <person name="Singh A."/>
            <person name="Wilkins M.J."/>
            <person name="Karaoz U."/>
            <person name="Brodie E.L."/>
            <person name="Williams K.H."/>
            <person name="Hubbard S.S."/>
            <person name="Banfield J.F."/>
        </authorList>
    </citation>
    <scope>NUCLEOTIDE SEQUENCE [LARGE SCALE GENOMIC DNA]</scope>
</reference>
<evidence type="ECO:0000256" key="3">
    <source>
        <dbReference type="ARBA" id="ARBA00022741"/>
    </source>
</evidence>
<dbReference type="GO" id="GO:0005524">
    <property type="term" value="F:ATP binding"/>
    <property type="evidence" value="ECO:0007669"/>
    <property type="project" value="UniProtKB-UniRule"/>
</dbReference>
<comment type="caution">
    <text evidence="7">Lacks conserved residue(s) required for the propagation of feature annotation.</text>
</comment>
<evidence type="ECO:0000256" key="5">
    <source>
        <dbReference type="ARBA" id="ARBA00022917"/>
    </source>
</evidence>
<dbReference type="InterPro" id="IPR049940">
    <property type="entry name" value="GluQ/Sye"/>
</dbReference>
<dbReference type="SUPFAM" id="SSF48163">
    <property type="entry name" value="An anticodon-binding domain of class I aminoacyl-tRNA synthetases"/>
    <property type="match status" value="1"/>
</dbReference>
<dbReference type="Gene3D" id="3.40.50.620">
    <property type="entry name" value="HUPs"/>
    <property type="match status" value="1"/>
</dbReference>
<keyword evidence="7" id="KW-0963">Cytoplasm</keyword>
<keyword evidence="5 7" id="KW-0648">Protein biosynthesis</keyword>
<comment type="subcellular location">
    <subcellularLocation>
        <location evidence="7">Cytoplasm</location>
    </subcellularLocation>
</comment>
<dbReference type="FunFam" id="3.40.50.620:FF:000045">
    <property type="entry name" value="Glutamate--tRNA ligase, mitochondrial"/>
    <property type="match status" value="1"/>
</dbReference>
<dbReference type="PANTHER" id="PTHR43311:SF2">
    <property type="entry name" value="GLUTAMATE--TRNA LIGASE, MITOCHONDRIAL-RELATED"/>
    <property type="match status" value="1"/>
</dbReference>
<comment type="catalytic activity">
    <reaction evidence="7">
        <text>tRNA(Glu) + L-glutamate + ATP = L-glutamyl-tRNA(Glu) + AMP + diphosphate</text>
        <dbReference type="Rhea" id="RHEA:23540"/>
        <dbReference type="Rhea" id="RHEA-COMP:9663"/>
        <dbReference type="Rhea" id="RHEA-COMP:9680"/>
        <dbReference type="ChEBI" id="CHEBI:29985"/>
        <dbReference type="ChEBI" id="CHEBI:30616"/>
        <dbReference type="ChEBI" id="CHEBI:33019"/>
        <dbReference type="ChEBI" id="CHEBI:78442"/>
        <dbReference type="ChEBI" id="CHEBI:78520"/>
        <dbReference type="ChEBI" id="CHEBI:456215"/>
        <dbReference type="EC" id="6.1.1.17"/>
    </reaction>
</comment>
<gene>
    <name evidence="7" type="primary">gltX</name>
    <name evidence="10" type="ORF">A2908_04670</name>
</gene>
<comment type="subunit">
    <text evidence="7">Monomer.</text>
</comment>
<evidence type="ECO:0000259" key="8">
    <source>
        <dbReference type="Pfam" id="PF00749"/>
    </source>
</evidence>
<dbReference type="NCBIfam" id="TIGR00464">
    <property type="entry name" value="gltX_bact"/>
    <property type="match status" value="1"/>
</dbReference>
<keyword evidence="3 7" id="KW-0547">Nucleotide-binding</keyword>
<organism evidence="10 11">
    <name type="scientific">Candidatus Staskawiczbacteria bacterium RIFCSPLOWO2_01_FULL_38_12b</name>
    <dbReference type="NCBI Taxonomy" id="1802214"/>
    <lineage>
        <taxon>Bacteria</taxon>
        <taxon>Candidatus Staskawicziibacteriota</taxon>
    </lineage>
</organism>
<dbReference type="InterPro" id="IPR001412">
    <property type="entry name" value="aa-tRNA-synth_I_CS"/>
</dbReference>
<dbReference type="GO" id="GO:0006424">
    <property type="term" value="P:glutamyl-tRNA aminoacylation"/>
    <property type="evidence" value="ECO:0007669"/>
    <property type="project" value="UniProtKB-UniRule"/>
</dbReference>
<comment type="similarity">
    <text evidence="1 7">Belongs to the class-I aminoacyl-tRNA synthetase family. Glutamate--tRNA ligase type 1 subfamily.</text>
</comment>
<dbReference type="GO" id="GO:0008270">
    <property type="term" value="F:zinc ion binding"/>
    <property type="evidence" value="ECO:0007669"/>
    <property type="project" value="InterPro"/>
</dbReference>
<evidence type="ECO:0000256" key="4">
    <source>
        <dbReference type="ARBA" id="ARBA00022840"/>
    </source>
</evidence>
<dbReference type="STRING" id="1802214.A2908_04670"/>
<dbReference type="EMBL" id="MHPA01000019">
    <property type="protein sequence ID" value="OGZ72932.1"/>
    <property type="molecule type" value="Genomic_DNA"/>
</dbReference>
<accession>A0A1G2IDZ1</accession>
<name>A0A1G2IDZ1_9BACT</name>
<dbReference type="PRINTS" id="PR00987">
    <property type="entry name" value="TRNASYNTHGLU"/>
</dbReference>
<protein>
    <recommendedName>
        <fullName evidence="7">Glutamate--tRNA ligase</fullName>
        <ecNumber evidence="7">6.1.1.17</ecNumber>
    </recommendedName>
    <alternativeName>
        <fullName evidence="7">Glutamyl-tRNA synthetase</fullName>
        <shortName evidence="7">GluRS</shortName>
    </alternativeName>
</protein>
<evidence type="ECO:0000313" key="11">
    <source>
        <dbReference type="Proteomes" id="UP000176774"/>
    </source>
</evidence>
<dbReference type="InterPro" id="IPR020751">
    <property type="entry name" value="aa-tRNA-synth_I_codon-bd_sub2"/>
</dbReference>
<dbReference type="PANTHER" id="PTHR43311">
    <property type="entry name" value="GLUTAMATE--TRNA LIGASE"/>
    <property type="match status" value="1"/>
</dbReference>
<comment type="function">
    <text evidence="7">Catalyzes the attachment of glutamate to tRNA(Glu) in a two-step reaction: glutamate is first activated by ATP to form Glu-AMP and then transferred to the acceptor end of tRNA(Glu).</text>
</comment>
<proteinExistence type="inferred from homology"/>
<sequence>MPGKKKTPEKIRVRFAPSPTGPLHIGGARTALFNYLFAKQHSGSFILRIEDTDKERSNQAWTDEIIEQLNWLGIEWSEGPDVGGKFGPYKQSQRSDIYKEYLEKLLAEKKAYYCFCVPEDLEAKRQDQISRGLAPKYDGTCKNLSEKIIESNIKEHKTSVIRFFIHDKKVKFHDAIRGEIEFDTGLLGDIVIAKNMDTPLFHFTVVVDDFLMEISHVIRGEDHLSNTPRQMLLQEALGFSHPTYAHIPLFLNTDKSKMSKRQGDVALKDYHDKGYLPEALINFMVLLGWNPGTQKEIFNLNELVKEFSLEKVQKSGAVFNLQKLDYLNGYYIREKSISSLTKLCLPYLQPLNTNQYNVKQLEKIIEAYKARLKKLSDIKELTDFFFVEKLSYDKKVLTWKEMGDREVKESLETSVKILSNTEKWDKKSLEELLVGAAEAFNTKNRGYLLWPLRVALSGKEASASPFEIAEILGKEKTLQRIGDAIDKFI</sequence>
<dbReference type="Pfam" id="PF19269">
    <property type="entry name" value="Anticodon_2"/>
    <property type="match status" value="1"/>
</dbReference>
<dbReference type="InterPro" id="IPR008925">
    <property type="entry name" value="aa_tRNA-synth_I_cd-bd_sf"/>
</dbReference>
<evidence type="ECO:0000256" key="2">
    <source>
        <dbReference type="ARBA" id="ARBA00022598"/>
    </source>
</evidence>
<dbReference type="Pfam" id="PF00749">
    <property type="entry name" value="tRNA-synt_1c"/>
    <property type="match status" value="1"/>
</dbReference>
<evidence type="ECO:0000256" key="1">
    <source>
        <dbReference type="ARBA" id="ARBA00007894"/>
    </source>
</evidence>
<evidence type="ECO:0000313" key="10">
    <source>
        <dbReference type="EMBL" id="OGZ72932.1"/>
    </source>
</evidence>
<evidence type="ECO:0000259" key="9">
    <source>
        <dbReference type="Pfam" id="PF19269"/>
    </source>
</evidence>
<feature type="short sequence motif" description="'HIGH' region" evidence="7">
    <location>
        <begin position="17"/>
        <end position="27"/>
    </location>
</feature>
<dbReference type="EC" id="6.1.1.17" evidence="7"/>
<keyword evidence="2 7" id="KW-0436">Ligase</keyword>
<dbReference type="GO" id="GO:0000049">
    <property type="term" value="F:tRNA binding"/>
    <property type="evidence" value="ECO:0007669"/>
    <property type="project" value="InterPro"/>
</dbReference>
<dbReference type="InterPro" id="IPR000924">
    <property type="entry name" value="Glu/Gln-tRNA-synth"/>
</dbReference>
<feature type="domain" description="Glutamyl/glutaminyl-tRNA synthetase class Ib catalytic" evidence="8">
    <location>
        <begin position="10"/>
        <end position="325"/>
    </location>
</feature>
<keyword evidence="6 7" id="KW-0030">Aminoacyl-tRNA synthetase</keyword>
<dbReference type="CDD" id="cd00808">
    <property type="entry name" value="GluRS_core"/>
    <property type="match status" value="1"/>
</dbReference>
<dbReference type="GO" id="GO:0005829">
    <property type="term" value="C:cytosol"/>
    <property type="evidence" value="ECO:0007669"/>
    <property type="project" value="TreeGrafter"/>
</dbReference>
<dbReference type="InterPro" id="IPR045462">
    <property type="entry name" value="aa-tRNA-synth_I_cd-bd"/>
</dbReference>
<feature type="binding site" evidence="7">
    <location>
        <position position="260"/>
    </location>
    <ligand>
        <name>ATP</name>
        <dbReference type="ChEBI" id="CHEBI:30616"/>
    </ligand>
</feature>
<dbReference type="AlphaFoldDB" id="A0A1G2IDZ1"/>
<dbReference type="InterPro" id="IPR020058">
    <property type="entry name" value="Glu/Gln-tRNA-synth_Ib_cat-dom"/>
</dbReference>
<dbReference type="InterPro" id="IPR033910">
    <property type="entry name" value="GluRS_core"/>
</dbReference>
<evidence type="ECO:0000256" key="6">
    <source>
        <dbReference type="ARBA" id="ARBA00023146"/>
    </source>
</evidence>
<comment type="caution">
    <text evidence="10">The sequence shown here is derived from an EMBL/GenBank/DDBJ whole genome shotgun (WGS) entry which is preliminary data.</text>
</comment>
<dbReference type="GO" id="GO:0004818">
    <property type="term" value="F:glutamate-tRNA ligase activity"/>
    <property type="evidence" value="ECO:0007669"/>
    <property type="project" value="UniProtKB-UniRule"/>
</dbReference>
<dbReference type="InterPro" id="IPR004527">
    <property type="entry name" value="Glu-tRNA-ligase_bac/mito"/>
</dbReference>
<feature type="short sequence motif" description="'KMSKS' region" evidence="7">
    <location>
        <begin position="257"/>
        <end position="261"/>
    </location>
</feature>
<dbReference type="SUPFAM" id="SSF52374">
    <property type="entry name" value="Nucleotidylyl transferase"/>
    <property type="match status" value="1"/>
</dbReference>
<dbReference type="Gene3D" id="1.10.10.350">
    <property type="match status" value="1"/>
</dbReference>
<dbReference type="InterPro" id="IPR014729">
    <property type="entry name" value="Rossmann-like_a/b/a_fold"/>
</dbReference>
<feature type="domain" description="Aminoacyl-tRNA synthetase class I anticodon-binding" evidence="9">
    <location>
        <begin position="340"/>
        <end position="485"/>
    </location>
</feature>
<evidence type="ECO:0000256" key="7">
    <source>
        <dbReference type="HAMAP-Rule" id="MF_00022"/>
    </source>
</evidence>